<sequence>MSLTTTVPIGTHTVLVRELTVEEIRAWFARIRDPQQQLDVVDALMFRDVSVADILASTDLTAEAFGSLAPSEIRTLIEKIKEVNPDFFELRARLAEIGNRAAPDLASSSAPSVP</sequence>
<evidence type="ECO:0000313" key="2">
    <source>
        <dbReference type="Proteomes" id="UP000078572"/>
    </source>
</evidence>
<dbReference type="OrthoDB" id="8594379at2"/>
<accession>A0A191ZZD1</accession>
<name>A0A191ZZD1_9RALS</name>
<gene>
    <name evidence="1" type="ORF">A9Y76_14215</name>
</gene>
<protein>
    <submittedName>
        <fullName evidence="1">Uncharacterized protein</fullName>
    </submittedName>
</protein>
<keyword evidence="2" id="KW-1185">Reference proteome</keyword>
<dbReference type="EMBL" id="CP016022">
    <property type="protein sequence ID" value="ANJ73550.1"/>
    <property type="molecule type" value="Genomic_DNA"/>
</dbReference>
<dbReference type="GeneID" id="61527172"/>
<proteinExistence type="predicted"/>
<dbReference type="AlphaFoldDB" id="A0A191ZZD1"/>
<organism evidence="1 2">
    <name type="scientific">Ralstonia insidiosa</name>
    <dbReference type="NCBI Taxonomy" id="190721"/>
    <lineage>
        <taxon>Bacteria</taxon>
        <taxon>Pseudomonadati</taxon>
        <taxon>Pseudomonadota</taxon>
        <taxon>Betaproteobacteria</taxon>
        <taxon>Burkholderiales</taxon>
        <taxon>Burkholderiaceae</taxon>
        <taxon>Ralstonia</taxon>
    </lineage>
</organism>
<dbReference type="RefSeq" id="WP_064805010.1">
    <property type="nucleotide sequence ID" value="NZ_CP016022.1"/>
</dbReference>
<reference evidence="2" key="1">
    <citation type="submission" date="2016-06" db="EMBL/GenBank/DDBJ databases">
        <authorList>
            <person name="Xu Y."/>
            <person name="Nagy A."/>
            <person name="Yan X."/>
            <person name="Kim S.W."/>
            <person name="Haley B."/>
            <person name="Liu N.T."/>
            <person name="Nou X."/>
        </authorList>
    </citation>
    <scope>NUCLEOTIDE SEQUENCE [LARGE SCALE GENOMIC DNA]</scope>
    <source>
        <strain evidence="2">ATCC 49129</strain>
    </source>
</reference>
<dbReference type="Proteomes" id="UP000078572">
    <property type="component" value="Chromosome 1"/>
</dbReference>
<evidence type="ECO:0000313" key="1">
    <source>
        <dbReference type="EMBL" id="ANJ73550.1"/>
    </source>
</evidence>